<evidence type="ECO:0000313" key="4">
    <source>
        <dbReference type="Proteomes" id="UP000776983"/>
    </source>
</evidence>
<feature type="transmembrane region" description="Helical" evidence="1">
    <location>
        <begin position="269"/>
        <end position="295"/>
    </location>
</feature>
<dbReference type="InterPro" id="IPR001173">
    <property type="entry name" value="Glyco_trans_2-like"/>
</dbReference>
<dbReference type="InterPro" id="IPR029044">
    <property type="entry name" value="Nucleotide-diphossugar_trans"/>
</dbReference>
<keyword evidence="1" id="KW-1133">Transmembrane helix</keyword>
<feature type="domain" description="Glycosyltransferase 2-like" evidence="2">
    <location>
        <begin position="13"/>
        <end position="176"/>
    </location>
</feature>
<evidence type="ECO:0000256" key="1">
    <source>
        <dbReference type="SAM" id="Phobius"/>
    </source>
</evidence>
<evidence type="ECO:0000313" key="3">
    <source>
        <dbReference type="EMBL" id="MCB5363515.1"/>
    </source>
</evidence>
<sequence length="329" mass="36683">MLVVTTRSPSTISCVVPCFNEAANLQVLVPALMAVLKTLADRYEIILVDDGSRDHTVQALTPLLQAHPQLVMIELSRNFGKEAALSAGLAAAKGQVIITMDADLQHPPALLPKMLERWSEGVQMVYAVRATRRDESWAKRMGTRFFYKLMRTSGGPSLPENAGDFRLMDRVVVDALLMLPERNRFMKGLFAWVGFRAEPLAYEPPERLHGRSTFKPFKLFDFALDGLTAFTTWPLRMVSTLGMLISLMSFVYGAFIVIDYFVHGNEVQGWVTLITVILFFSGINLLSVGVLGEYVGRIFNEVKQRPVYLVQARRGQGLAKPTDSDGPQV</sequence>
<dbReference type="Pfam" id="PF00535">
    <property type="entry name" value="Glycos_transf_2"/>
    <property type="match status" value="1"/>
</dbReference>
<keyword evidence="1" id="KW-0472">Membrane</keyword>
<proteinExistence type="predicted"/>
<feature type="transmembrane region" description="Helical" evidence="1">
    <location>
        <begin position="241"/>
        <end position="263"/>
    </location>
</feature>
<dbReference type="EMBL" id="JACDXW010000003">
    <property type="protein sequence ID" value="MCB5363515.1"/>
    <property type="molecule type" value="Genomic_DNA"/>
</dbReference>
<dbReference type="SUPFAM" id="SSF53448">
    <property type="entry name" value="Nucleotide-diphospho-sugar transferases"/>
    <property type="match status" value="1"/>
</dbReference>
<dbReference type="PANTHER" id="PTHR48090">
    <property type="entry name" value="UNDECAPRENYL-PHOSPHATE 4-DEOXY-4-FORMAMIDO-L-ARABINOSE TRANSFERASE-RELATED"/>
    <property type="match status" value="1"/>
</dbReference>
<protein>
    <submittedName>
        <fullName evidence="3">Glycosyltransferase family 2 protein</fullName>
    </submittedName>
</protein>
<reference evidence="3 4" key="1">
    <citation type="submission" date="2020-07" db="EMBL/GenBank/DDBJ databases">
        <title>Pusillimonas sp. nov., isolated from poultry manure in Taiwan.</title>
        <authorList>
            <person name="Lin S.-Y."/>
            <person name="Tang Y.-S."/>
            <person name="Young C.-C."/>
        </authorList>
    </citation>
    <scope>NUCLEOTIDE SEQUENCE [LARGE SCALE GENOMIC DNA]</scope>
    <source>
        <strain evidence="3 4">CC-YST705</strain>
    </source>
</reference>
<gene>
    <name evidence="3" type="ORF">H0484_07110</name>
</gene>
<name>A0ABS8CBW1_9BURK</name>
<dbReference type="CDD" id="cd04187">
    <property type="entry name" value="DPM1_like_bac"/>
    <property type="match status" value="1"/>
</dbReference>
<dbReference type="Gene3D" id="3.90.550.10">
    <property type="entry name" value="Spore Coat Polysaccharide Biosynthesis Protein SpsA, Chain A"/>
    <property type="match status" value="1"/>
</dbReference>
<comment type="caution">
    <text evidence="3">The sequence shown here is derived from an EMBL/GenBank/DDBJ whole genome shotgun (WGS) entry which is preliminary data.</text>
</comment>
<accession>A0ABS8CBW1</accession>
<dbReference type="InterPro" id="IPR050256">
    <property type="entry name" value="Glycosyltransferase_2"/>
</dbReference>
<keyword evidence="4" id="KW-1185">Reference proteome</keyword>
<evidence type="ECO:0000259" key="2">
    <source>
        <dbReference type="Pfam" id="PF00535"/>
    </source>
</evidence>
<keyword evidence="1" id="KW-0812">Transmembrane</keyword>
<dbReference type="PANTHER" id="PTHR48090:SF8">
    <property type="entry name" value="GLYCOSYLTRANSFERASE CSBB-RELATED"/>
    <property type="match status" value="1"/>
</dbReference>
<organism evidence="3 4">
    <name type="scientific">Mesopusillimonas faecipullorum</name>
    <dbReference type="NCBI Taxonomy" id="2755040"/>
    <lineage>
        <taxon>Bacteria</taxon>
        <taxon>Pseudomonadati</taxon>
        <taxon>Pseudomonadota</taxon>
        <taxon>Betaproteobacteria</taxon>
        <taxon>Burkholderiales</taxon>
        <taxon>Alcaligenaceae</taxon>
        <taxon>Mesopusillimonas</taxon>
    </lineage>
</organism>
<dbReference type="Proteomes" id="UP000776983">
    <property type="component" value="Unassembled WGS sequence"/>
</dbReference>